<name>M1VIH7_CYAM1</name>
<dbReference type="EMBL" id="AP006495">
    <property type="protein sequence ID" value="BAM80908.1"/>
    <property type="molecule type" value="Genomic_DNA"/>
</dbReference>
<protein>
    <submittedName>
        <fullName evidence="2">Uncharacterized protein</fullName>
    </submittedName>
</protein>
<reference evidence="2 3" key="1">
    <citation type="journal article" date="2004" name="Nature">
        <title>Genome sequence of the ultrasmall unicellular red alga Cyanidioschyzon merolae 10D.</title>
        <authorList>
            <person name="Matsuzaki M."/>
            <person name="Misumi O."/>
            <person name="Shin-i T."/>
            <person name="Maruyama S."/>
            <person name="Takahara M."/>
            <person name="Miyagishima S."/>
            <person name="Mori T."/>
            <person name="Nishida K."/>
            <person name="Yagisawa F."/>
            <person name="Nishida K."/>
            <person name="Yoshida Y."/>
            <person name="Nishimura Y."/>
            <person name="Nakao S."/>
            <person name="Kobayashi T."/>
            <person name="Momoyama Y."/>
            <person name="Higashiyama T."/>
            <person name="Minoda A."/>
            <person name="Sano M."/>
            <person name="Nomoto H."/>
            <person name="Oishi K."/>
            <person name="Hayashi H."/>
            <person name="Ohta F."/>
            <person name="Nishizaka S."/>
            <person name="Haga S."/>
            <person name="Miura S."/>
            <person name="Morishita T."/>
            <person name="Kabeya Y."/>
            <person name="Terasawa K."/>
            <person name="Suzuki Y."/>
            <person name="Ishii Y."/>
            <person name="Asakawa S."/>
            <person name="Takano H."/>
            <person name="Ohta N."/>
            <person name="Kuroiwa H."/>
            <person name="Tanaka K."/>
            <person name="Shimizu N."/>
            <person name="Sugano S."/>
            <person name="Sato N."/>
            <person name="Nozaki H."/>
            <person name="Ogasawara N."/>
            <person name="Kohara Y."/>
            <person name="Kuroiwa T."/>
        </authorList>
    </citation>
    <scope>NUCLEOTIDE SEQUENCE [LARGE SCALE GENOMIC DNA]</scope>
    <source>
        <strain evidence="2 3">10D</strain>
    </source>
</reference>
<gene>
    <name evidence="2" type="ORF">CYME_CMM007C</name>
</gene>
<evidence type="ECO:0000313" key="3">
    <source>
        <dbReference type="Proteomes" id="UP000007014"/>
    </source>
</evidence>
<evidence type="ECO:0000256" key="1">
    <source>
        <dbReference type="SAM" id="Phobius"/>
    </source>
</evidence>
<proteinExistence type="predicted"/>
<keyword evidence="3" id="KW-1185">Reference proteome</keyword>
<keyword evidence="1" id="KW-0472">Membrane</keyword>
<dbReference type="RefSeq" id="XP_005536944.1">
    <property type="nucleotide sequence ID" value="XM_005536887.1"/>
</dbReference>
<dbReference type="OrthoDB" id="540503at2759"/>
<keyword evidence="1" id="KW-0812">Transmembrane</keyword>
<accession>M1VIH7</accession>
<feature type="transmembrane region" description="Helical" evidence="1">
    <location>
        <begin position="55"/>
        <end position="74"/>
    </location>
</feature>
<dbReference type="HOGENOM" id="CLU_547879_0_0_1"/>
<evidence type="ECO:0000313" key="2">
    <source>
        <dbReference type="EMBL" id="BAM80908.1"/>
    </source>
</evidence>
<keyword evidence="1" id="KW-1133">Transmembrane helix</keyword>
<sequence length="498" mass="57902">MFLPRTLLSRAMPWSERVYFRQRADATRKPLNGHYQADLELDWPKKTKKCSFLGFRYWMVLAFLSFLLGLQGTVRFYRSRAHLSEGATFAPEAALVRLHSAYWNFLEHLSTHCKSAAPRRLRVQGSQVHLAIVRPFSTKHVDLLERRTQDWIQMPHAIPCLRSRDDEQNLMTADVDLIFVYSASESEHRAHDEGFRARLLGAAQPLLQNASQVSCFRQIHFWGHVIDMRESDVHPDVTCDMFYSIMERLAEINDTKYGPYTHFMLMEPDVQPVQAGWLSEGIQDLAHIAAVDGTWVIGSISHNPMDYRDYHMNGNALYALKDKAFRVEYLRNRVQRRYRRNARVPFADGCSGTAYGGYDVSLTGYLYDLPMNRDEWRYVTQVFHRFRATDRILNMGNAPDWRPWRTDYGIGCRSMLVHGKSANNVRNIWDPAEQGWTVEKGTSSGRPTKTQIYCEISRFLEQLTESADPECTYRFCHSETPYPPRIFMDWVRAQLDSA</sequence>
<organism evidence="2 3">
    <name type="scientific">Cyanidioschyzon merolae (strain NIES-3377 / 10D)</name>
    <name type="common">Unicellular red alga</name>
    <dbReference type="NCBI Taxonomy" id="280699"/>
    <lineage>
        <taxon>Eukaryota</taxon>
        <taxon>Rhodophyta</taxon>
        <taxon>Bangiophyceae</taxon>
        <taxon>Cyanidiales</taxon>
        <taxon>Cyanidiaceae</taxon>
        <taxon>Cyanidioschyzon</taxon>
    </lineage>
</organism>
<reference evidence="2 3" key="2">
    <citation type="journal article" date="2007" name="BMC Biol.">
        <title>A 100%-complete sequence reveals unusually simple genomic features in the hot-spring red alga Cyanidioschyzon merolae.</title>
        <authorList>
            <person name="Nozaki H."/>
            <person name="Takano H."/>
            <person name="Misumi O."/>
            <person name="Terasawa K."/>
            <person name="Matsuzaki M."/>
            <person name="Maruyama S."/>
            <person name="Nishida K."/>
            <person name="Yagisawa F."/>
            <person name="Yoshida Y."/>
            <person name="Fujiwara T."/>
            <person name="Takio S."/>
            <person name="Tamura K."/>
            <person name="Chung S.J."/>
            <person name="Nakamura S."/>
            <person name="Kuroiwa H."/>
            <person name="Tanaka K."/>
            <person name="Sato N."/>
            <person name="Kuroiwa T."/>
        </authorList>
    </citation>
    <scope>NUCLEOTIDE SEQUENCE [LARGE SCALE GENOMIC DNA]</scope>
    <source>
        <strain evidence="2 3">10D</strain>
    </source>
</reference>
<dbReference type="KEGG" id="cme:CYME_CMM007C"/>
<dbReference type="GeneID" id="16995030"/>
<dbReference type="Proteomes" id="UP000007014">
    <property type="component" value="Chromosome 13"/>
</dbReference>
<dbReference type="Gramene" id="CMM007CT">
    <property type="protein sequence ID" value="CMM007CT"/>
    <property type="gene ID" value="CMM007C"/>
</dbReference>
<dbReference type="AlphaFoldDB" id="M1VIH7"/>